<dbReference type="InterPro" id="IPR035897">
    <property type="entry name" value="Toll_tir_struct_dom_sf"/>
</dbReference>
<dbReference type="Pfam" id="PF13676">
    <property type="entry name" value="TIR_2"/>
    <property type="match status" value="1"/>
</dbReference>
<protein>
    <recommendedName>
        <fullName evidence="2">TIR domain-containing protein</fullName>
    </recommendedName>
</protein>
<organism evidence="3 4">
    <name type="scientific">Physocladia obscura</name>
    <dbReference type="NCBI Taxonomy" id="109957"/>
    <lineage>
        <taxon>Eukaryota</taxon>
        <taxon>Fungi</taxon>
        <taxon>Fungi incertae sedis</taxon>
        <taxon>Chytridiomycota</taxon>
        <taxon>Chytridiomycota incertae sedis</taxon>
        <taxon>Chytridiomycetes</taxon>
        <taxon>Chytridiales</taxon>
        <taxon>Chytriomycetaceae</taxon>
        <taxon>Physocladia</taxon>
    </lineage>
</organism>
<sequence length="360" mass="41209">MQSHMTQIHQPHVTQISKPTLSNSTYQHEYPLCITVQPYLKDDSQQEIEVDKKSKVQDVIQKICKEFLVREDNLKLFRYPTGQIEKRLVLSESANLHNVLSKVKVPSADITFDFARNIRILAYCNLETPCEICITKFEVENVREEIESKFDSLRGYKFEITYEKASGVAVSLKDNEQVEEICLYAFKIHAKRTFDLLNSPNPPLSATASPNAQPMLPFNVTSSVQSFPVAPCQLISEKNFDIMISYSWHTMKQVDNLCLALNKAFPELTIWRDLKEMKSNIYDGMHEAITKSSAVIVCFSKPYLESPNCLLEIQFAQDLKKPIIPVYFFEELDDVKALRESNIGKPFLITAGLLYAGFNE</sequence>
<dbReference type="CDD" id="cd01765">
    <property type="entry name" value="FERM_F0_F1"/>
    <property type="match status" value="1"/>
</dbReference>
<feature type="region of interest" description="Disordered" evidence="1">
    <location>
        <begin position="1"/>
        <end position="20"/>
    </location>
</feature>
<keyword evidence="4" id="KW-1185">Reference proteome</keyword>
<feature type="non-terminal residue" evidence="3">
    <location>
        <position position="1"/>
    </location>
</feature>
<dbReference type="Proteomes" id="UP001211907">
    <property type="component" value="Unassembled WGS sequence"/>
</dbReference>
<name>A0AAD5XA04_9FUNG</name>
<evidence type="ECO:0000256" key="1">
    <source>
        <dbReference type="SAM" id="MobiDB-lite"/>
    </source>
</evidence>
<reference evidence="3" key="1">
    <citation type="submission" date="2020-05" db="EMBL/GenBank/DDBJ databases">
        <title>Phylogenomic resolution of chytrid fungi.</title>
        <authorList>
            <person name="Stajich J.E."/>
            <person name="Amses K."/>
            <person name="Simmons R."/>
            <person name="Seto K."/>
            <person name="Myers J."/>
            <person name="Bonds A."/>
            <person name="Quandt C.A."/>
            <person name="Barry K."/>
            <person name="Liu P."/>
            <person name="Grigoriev I."/>
            <person name="Longcore J.E."/>
            <person name="James T.Y."/>
        </authorList>
    </citation>
    <scope>NUCLEOTIDE SEQUENCE</scope>
    <source>
        <strain evidence="3">JEL0513</strain>
    </source>
</reference>
<dbReference type="Gene3D" id="3.40.50.10140">
    <property type="entry name" value="Toll/interleukin-1 receptor homology (TIR) domain"/>
    <property type="match status" value="1"/>
</dbReference>
<dbReference type="SMART" id="SM00255">
    <property type="entry name" value="TIR"/>
    <property type="match status" value="1"/>
</dbReference>
<dbReference type="PANTHER" id="PTHR46270:SF2">
    <property type="entry name" value="TIR DOMAIN-CONTAINING PROTEIN"/>
    <property type="match status" value="1"/>
</dbReference>
<dbReference type="PANTHER" id="PTHR46270">
    <property type="entry name" value="ARMADILLO-TYPE FOLD-RELATED"/>
    <property type="match status" value="1"/>
</dbReference>
<proteinExistence type="predicted"/>
<dbReference type="AlphaFoldDB" id="A0AAD5XA04"/>
<dbReference type="SUPFAM" id="SSF52200">
    <property type="entry name" value="Toll/Interleukin receptor TIR domain"/>
    <property type="match status" value="1"/>
</dbReference>
<gene>
    <name evidence="3" type="ORF">HK100_009917</name>
</gene>
<evidence type="ECO:0000259" key="2">
    <source>
        <dbReference type="SMART" id="SM00255"/>
    </source>
</evidence>
<dbReference type="EMBL" id="JADGJH010005272">
    <property type="protein sequence ID" value="KAJ3081283.1"/>
    <property type="molecule type" value="Genomic_DNA"/>
</dbReference>
<evidence type="ECO:0000313" key="4">
    <source>
        <dbReference type="Proteomes" id="UP001211907"/>
    </source>
</evidence>
<accession>A0AAD5XA04</accession>
<comment type="caution">
    <text evidence="3">The sequence shown here is derived from an EMBL/GenBank/DDBJ whole genome shotgun (WGS) entry which is preliminary data.</text>
</comment>
<dbReference type="GO" id="GO:0007165">
    <property type="term" value="P:signal transduction"/>
    <property type="evidence" value="ECO:0007669"/>
    <property type="project" value="InterPro"/>
</dbReference>
<evidence type="ECO:0000313" key="3">
    <source>
        <dbReference type="EMBL" id="KAJ3081283.1"/>
    </source>
</evidence>
<dbReference type="InterPro" id="IPR000157">
    <property type="entry name" value="TIR_dom"/>
</dbReference>
<feature type="domain" description="TIR" evidence="2">
    <location>
        <begin position="239"/>
        <end position="360"/>
    </location>
</feature>